<organism evidence="2">
    <name type="scientific">uncultured Nocardioides sp</name>
    <dbReference type="NCBI Taxonomy" id="198441"/>
    <lineage>
        <taxon>Bacteria</taxon>
        <taxon>Bacillati</taxon>
        <taxon>Actinomycetota</taxon>
        <taxon>Actinomycetes</taxon>
        <taxon>Propionibacteriales</taxon>
        <taxon>Nocardioidaceae</taxon>
        <taxon>Nocardioides</taxon>
        <taxon>environmental samples</taxon>
    </lineage>
</organism>
<protein>
    <submittedName>
        <fullName evidence="2">3-isopropylmalate dehydratase small subunit</fullName>
        <ecNumber evidence="2">4.2.1.33</ecNumber>
    </submittedName>
</protein>
<accession>A0A6J4NFC1</accession>
<proteinExistence type="predicted"/>
<feature type="compositionally biased region" description="Basic residues" evidence="1">
    <location>
        <begin position="1"/>
        <end position="22"/>
    </location>
</feature>
<feature type="compositionally biased region" description="Basic residues" evidence="1">
    <location>
        <begin position="58"/>
        <end position="68"/>
    </location>
</feature>
<sequence length="195" mass="21646">GAVRQPHRRRCPAAAQQRRHRPDHPCGLPQAGDPHRLRGRPVRRLAQGPRLRHEPAGARRRLGARRRAGLRDRLVPGARGLGAHGLRVPGGHLQPLRRHLPRQLREGGAARRAGHAGHRRAALEARRGGPDDSGRRRPRGAVDPGGAAHRPVHHRRLHALPAAQRARRHRDHARQRRPHRGLRGHAAVVQAGHPL</sequence>
<dbReference type="GO" id="GO:0003861">
    <property type="term" value="F:3-isopropylmalate dehydratase activity"/>
    <property type="evidence" value="ECO:0007669"/>
    <property type="project" value="UniProtKB-EC"/>
</dbReference>
<feature type="non-terminal residue" evidence="2">
    <location>
        <position position="195"/>
    </location>
</feature>
<dbReference type="AlphaFoldDB" id="A0A6J4NFC1"/>
<name>A0A6J4NFC1_9ACTN</name>
<gene>
    <name evidence="2" type="ORF">AVDCRST_MAG32-2007</name>
</gene>
<evidence type="ECO:0000313" key="2">
    <source>
        <dbReference type="EMBL" id="CAA9386454.1"/>
    </source>
</evidence>
<feature type="region of interest" description="Disordered" evidence="1">
    <location>
        <begin position="1"/>
        <end position="71"/>
    </location>
</feature>
<evidence type="ECO:0000256" key="1">
    <source>
        <dbReference type="SAM" id="MobiDB-lite"/>
    </source>
</evidence>
<feature type="compositionally biased region" description="Basic residues" evidence="1">
    <location>
        <begin position="165"/>
        <end position="183"/>
    </location>
</feature>
<feature type="compositionally biased region" description="Basic and acidic residues" evidence="1">
    <location>
        <begin position="121"/>
        <end position="135"/>
    </location>
</feature>
<feature type="region of interest" description="Disordered" evidence="1">
    <location>
        <begin position="105"/>
        <end position="195"/>
    </location>
</feature>
<dbReference type="EC" id="4.2.1.33" evidence="2"/>
<keyword evidence="2" id="KW-0456">Lyase</keyword>
<dbReference type="EMBL" id="CADCUM010000084">
    <property type="protein sequence ID" value="CAA9386454.1"/>
    <property type="molecule type" value="Genomic_DNA"/>
</dbReference>
<reference evidence="2" key="1">
    <citation type="submission" date="2020-02" db="EMBL/GenBank/DDBJ databases">
        <authorList>
            <person name="Meier V. D."/>
        </authorList>
    </citation>
    <scope>NUCLEOTIDE SEQUENCE</scope>
    <source>
        <strain evidence="2">AVDCRST_MAG32</strain>
    </source>
</reference>
<feature type="non-terminal residue" evidence="2">
    <location>
        <position position="1"/>
    </location>
</feature>